<sequence length="349" mass="40180">MKICYFGNFNPNYSRNRVIIRGLKENGVEILFANTSLRGWRGLADLGKKYFSLKSRFDAVLVGYSDSRFMVPFIKLISDKKIIWDAFYSIYDSWVFDRKLVKPGSLKARYYWLSDWLSCKLADKILLDTNANIEYFKETFNVDVSKFTRVFVGTDDNIFKPELIIKNNEKFIVHFHGNFIPLQGIEYIIKAAGILIDDSIHFQIIGQGQEYKKIKKIAEDLYLKNITWTDRVDYKELPNYINRADICLGGFGDTHKAKTVSMNKLFEYLACGKAIITGDSLASREILTDGDTAILCPRANPGEIANKIIQLKNDSVLLRKLSLNARKLFEERYVPKIITGELLKELKNV</sequence>
<dbReference type="PANTHER" id="PTHR12526">
    <property type="entry name" value="GLYCOSYLTRANSFERASE"/>
    <property type="match status" value="1"/>
</dbReference>
<reference evidence="2 3" key="1">
    <citation type="journal article" date="2015" name="Nature">
        <title>rRNA introns, odd ribosomes, and small enigmatic genomes across a large radiation of phyla.</title>
        <authorList>
            <person name="Brown C.T."/>
            <person name="Hug L.A."/>
            <person name="Thomas B.C."/>
            <person name="Sharon I."/>
            <person name="Castelle C.J."/>
            <person name="Singh A."/>
            <person name="Wilkins M.J."/>
            <person name="Williams K.H."/>
            <person name="Banfield J.F."/>
        </authorList>
    </citation>
    <scope>NUCLEOTIDE SEQUENCE [LARGE SCALE GENOMIC DNA]</scope>
</reference>
<evidence type="ECO:0000313" key="2">
    <source>
        <dbReference type="EMBL" id="KKR88710.1"/>
    </source>
</evidence>
<dbReference type="PANTHER" id="PTHR12526:SF622">
    <property type="entry name" value="GLYCOSYLTRANSFERASE (GROUP I)"/>
    <property type="match status" value="1"/>
</dbReference>
<dbReference type="AlphaFoldDB" id="A0A0G0WWA7"/>
<keyword evidence="2" id="KW-0808">Transferase</keyword>
<evidence type="ECO:0000259" key="1">
    <source>
        <dbReference type="Pfam" id="PF00534"/>
    </source>
</evidence>
<dbReference type="CDD" id="cd03794">
    <property type="entry name" value="GT4_WbuB-like"/>
    <property type="match status" value="1"/>
</dbReference>
<comment type="caution">
    <text evidence="2">The sequence shown here is derived from an EMBL/GenBank/DDBJ whole genome shotgun (WGS) entry which is preliminary data.</text>
</comment>
<gene>
    <name evidence="2" type="ORF">UU38_C0004G0072</name>
</gene>
<dbReference type="Gene3D" id="3.40.50.2000">
    <property type="entry name" value="Glycogen Phosphorylase B"/>
    <property type="match status" value="2"/>
</dbReference>
<dbReference type="GO" id="GO:0016757">
    <property type="term" value="F:glycosyltransferase activity"/>
    <property type="evidence" value="ECO:0007669"/>
    <property type="project" value="InterPro"/>
</dbReference>
<dbReference type="Proteomes" id="UP000033918">
    <property type="component" value="Unassembled WGS sequence"/>
</dbReference>
<accession>A0A0G0WWA7</accession>
<evidence type="ECO:0000313" key="3">
    <source>
        <dbReference type="Proteomes" id="UP000033918"/>
    </source>
</evidence>
<feature type="domain" description="Glycosyl transferase family 1" evidence="1">
    <location>
        <begin position="166"/>
        <end position="327"/>
    </location>
</feature>
<proteinExistence type="predicted"/>
<dbReference type="SUPFAM" id="SSF53756">
    <property type="entry name" value="UDP-Glycosyltransferase/glycogen phosphorylase"/>
    <property type="match status" value="1"/>
</dbReference>
<name>A0A0G0WWA7_9BACT</name>
<dbReference type="Pfam" id="PF00534">
    <property type="entry name" value="Glycos_transf_1"/>
    <property type="match status" value="1"/>
</dbReference>
<dbReference type="EMBL" id="LCAK01000004">
    <property type="protein sequence ID" value="KKR88710.1"/>
    <property type="molecule type" value="Genomic_DNA"/>
</dbReference>
<protein>
    <submittedName>
        <fullName evidence="2">Glycosyl transferase, group 1</fullName>
    </submittedName>
</protein>
<organism evidence="2 3">
    <name type="scientific">Candidatus Wolfebacteria bacterium GW2011_GWB1_41_12</name>
    <dbReference type="NCBI Taxonomy" id="1619006"/>
    <lineage>
        <taxon>Bacteria</taxon>
        <taxon>Candidatus Wolfeibacteriota</taxon>
    </lineage>
</organism>
<dbReference type="InterPro" id="IPR001296">
    <property type="entry name" value="Glyco_trans_1"/>
</dbReference>